<gene>
    <name evidence="3" type="ORF">DV733_10465</name>
</gene>
<protein>
    <submittedName>
        <fullName evidence="3">SHOCT domain-containing protein</fullName>
    </submittedName>
</protein>
<evidence type="ECO:0000256" key="1">
    <source>
        <dbReference type="SAM" id="Phobius"/>
    </source>
</evidence>
<evidence type="ECO:0000313" key="3">
    <source>
        <dbReference type="EMBL" id="QCC52933.1"/>
    </source>
</evidence>
<dbReference type="OrthoDB" id="242726at2157"/>
<dbReference type="AlphaFoldDB" id="A0A4D6HGE1"/>
<keyword evidence="1" id="KW-0812">Transmembrane</keyword>
<dbReference type="GeneID" id="39848290"/>
<accession>A0A4D6HGE1</accession>
<dbReference type="KEGG" id="hsn:DV733_10465"/>
<sequence length="131" mass="13959">MATNVDNRLVVLGIVLLAALLVLPTLAMGLFGTGHMGGGMWGGGMWGGGGGWGDGGFPTWVFLLAALSQLAFLGLLGLGAYLLYRAVTGRQDSTDAAMEELRLAYARGDLTDEEFENRRDALEEDSRDYQS</sequence>
<reference evidence="3 4" key="1">
    <citation type="journal article" date="2019" name="Nat. Commun.">
        <title>A new type of DNA phosphorothioation-based antiviral system in archaea.</title>
        <authorList>
            <person name="Xiong L."/>
            <person name="Liu S."/>
            <person name="Chen S."/>
            <person name="Xiao Y."/>
            <person name="Zhu B."/>
            <person name="Gao Y."/>
            <person name="Zhang Y."/>
            <person name="Chen B."/>
            <person name="Luo J."/>
            <person name="Deng Z."/>
            <person name="Chen X."/>
            <person name="Wang L."/>
            <person name="Chen S."/>
        </authorList>
    </citation>
    <scope>NUCLEOTIDE SEQUENCE [LARGE SCALE GENOMIC DNA]</scope>
    <source>
        <strain evidence="3 4">CBA1105</strain>
    </source>
</reference>
<dbReference type="Proteomes" id="UP000296706">
    <property type="component" value="Chromosome"/>
</dbReference>
<dbReference type="EMBL" id="CP031310">
    <property type="protein sequence ID" value="QCC52933.1"/>
    <property type="molecule type" value="Genomic_DNA"/>
</dbReference>
<name>A0A4D6HGE1_9EURY</name>
<dbReference type="InterPro" id="IPR018649">
    <property type="entry name" value="SHOCT"/>
</dbReference>
<feature type="transmembrane region" description="Helical" evidence="1">
    <location>
        <begin position="60"/>
        <end position="84"/>
    </location>
</feature>
<organism evidence="3 4">
    <name type="scientific">Halapricum salinum</name>
    <dbReference type="NCBI Taxonomy" id="1457250"/>
    <lineage>
        <taxon>Archaea</taxon>
        <taxon>Methanobacteriati</taxon>
        <taxon>Methanobacteriota</taxon>
        <taxon>Stenosarchaea group</taxon>
        <taxon>Halobacteria</taxon>
        <taxon>Halobacteriales</taxon>
        <taxon>Haloarculaceae</taxon>
        <taxon>Halapricum</taxon>
    </lineage>
</organism>
<proteinExistence type="predicted"/>
<evidence type="ECO:0000259" key="2">
    <source>
        <dbReference type="Pfam" id="PF09851"/>
    </source>
</evidence>
<keyword evidence="1" id="KW-1133">Transmembrane helix</keyword>
<feature type="domain" description="SHOCT" evidence="2">
    <location>
        <begin position="96"/>
        <end position="122"/>
    </location>
</feature>
<dbReference type="RefSeq" id="WP_049995342.1">
    <property type="nucleotide sequence ID" value="NZ_CP031310.1"/>
</dbReference>
<keyword evidence="4" id="KW-1185">Reference proteome</keyword>
<dbReference type="Pfam" id="PF09851">
    <property type="entry name" value="SHOCT"/>
    <property type="match status" value="1"/>
</dbReference>
<keyword evidence="1" id="KW-0472">Membrane</keyword>
<evidence type="ECO:0000313" key="4">
    <source>
        <dbReference type="Proteomes" id="UP000296706"/>
    </source>
</evidence>